<keyword evidence="2" id="KW-1185">Reference proteome</keyword>
<comment type="caution">
    <text evidence="1">The sequence shown here is derived from an EMBL/GenBank/DDBJ whole genome shotgun (WGS) entry which is preliminary data.</text>
</comment>
<name>A0ABR2SMD1_9ROSI</name>
<dbReference type="EMBL" id="JBBPBN010000013">
    <property type="protein sequence ID" value="KAK9026370.1"/>
    <property type="molecule type" value="Genomic_DNA"/>
</dbReference>
<evidence type="ECO:0000313" key="1">
    <source>
        <dbReference type="EMBL" id="KAK9026370.1"/>
    </source>
</evidence>
<dbReference type="Proteomes" id="UP001396334">
    <property type="component" value="Unassembled WGS sequence"/>
</dbReference>
<proteinExistence type="predicted"/>
<evidence type="ECO:0000313" key="2">
    <source>
        <dbReference type="Proteomes" id="UP001396334"/>
    </source>
</evidence>
<accession>A0ABR2SMD1</accession>
<reference evidence="1 2" key="1">
    <citation type="journal article" date="2024" name="G3 (Bethesda)">
        <title>Genome assembly of Hibiscus sabdariffa L. provides insights into metabolisms of medicinal natural products.</title>
        <authorList>
            <person name="Kim T."/>
        </authorList>
    </citation>
    <scope>NUCLEOTIDE SEQUENCE [LARGE SCALE GENOMIC DNA]</scope>
    <source>
        <strain evidence="1">TK-2024</strain>
        <tissue evidence="1">Old leaves</tissue>
    </source>
</reference>
<sequence length="72" mass="8066">MVPGGVRRRVCGEVDDVKMQSAGIRGTELMWITGSMVLLYFANLEARVKEMAKGSLTTWFHSVEPWSADISY</sequence>
<protein>
    <submittedName>
        <fullName evidence="1">Uncharacterized protein</fullName>
    </submittedName>
</protein>
<organism evidence="1 2">
    <name type="scientific">Hibiscus sabdariffa</name>
    <name type="common">roselle</name>
    <dbReference type="NCBI Taxonomy" id="183260"/>
    <lineage>
        <taxon>Eukaryota</taxon>
        <taxon>Viridiplantae</taxon>
        <taxon>Streptophyta</taxon>
        <taxon>Embryophyta</taxon>
        <taxon>Tracheophyta</taxon>
        <taxon>Spermatophyta</taxon>
        <taxon>Magnoliopsida</taxon>
        <taxon>eudicotyledons</taxon>
        <taxon>Gunneridae</taxon>
        <taxon>Pentapetalae</taxon>
        <taxon>rosids</taxon>
        <taxon>malvids</taxon>
        <taxon>Malvales</taxon>
        <taxon>Malvaceae</taxon>
        <taxon>Malvoideae</taxon>
        <taxon>Hibiscus</taxon>
    </lineage>
</organism>
<gene>
    <name evidence="1" type="ORF">V6N11_039210</name>
</gene>